<keyword evidence="3" id="KW-1185">Reference proteome</keyword>
<evidence type="ECO:0000256" key="1">
    <source>
        <dbReference type="ARBA" id="ARBA00006007"/>
    </source>
</evidence>
<accession>A0A2G9UZI9</accession>
<comment type="similarity">
    <text evidence="1">Belongs to the BtpA family.</text>
</comment>
<dbReference type="EMBL" id="KZ345200">
    <property type="protein sequence ID" value="PIO74940.1"/>
    <property type="molecule type" value="Genomic_DNA"/>
</dbReference>
<gene>
    <name evidence="2" type="ORF">TELCIR_03043</name>
</gene>
<sequence length="173" mass="19015">MDGCAGELLRYRRLIGADSIAVVTDVKKKHSSHAVTSDLSIADVAEAAQFFLADGVIVTGRCTGEAADTADFDAVRTHCSLPIFVGSGVTASNVHQFRSADALIVGSEFKKDGKWMNELDAERLALDDIFAQAFFRYVGFEDTPTNFVEHMLRGWLKHNRVARFDLGYILRGL</sequence>
<dbReference type="PANTHER" id="PTHR21381">
    <property type="entry name" value="ZGC:162297"/>
    <property type="match status" value="1"/>
</dbReference>
<protein>
    <submittedName>
        <fullName evidence="2">BtpA family protein</fullName>
    </submittedName>
</protein>
<organism evidence="2 3">
    <name type="scientific">Teladorsagia circumcincta</name>
    <name type="common">Brown stomach worm</name>
    <name type="synonym">Ostertagia circumcincta</name>
    <dbReference type="NCBI Taxonomy" id="45464"/>
    <lineage>
        <taxon>Eukaryota</taxon>
        <taxon>Metazoa</taxon>
        <taxon>Ecdysozoa</taxon>
        <taxon>Nematoda</taxon>
        <taxon>Chromadorea</taxon>
        <taxon>Rhabditida</taxon>
        <taxon>Rhabditina</taxon>
        <taxon>Rhabditomorpha</taxon>
        <taxon>Strongyloidea</taxon>
        <taxon>Trichostrongylidae</taxon>
        <taxon>Teladorsagia</taxon>
    </lineage>
</organism>
<reference evidence="2 3" key="1">
    <citation type="submission" date="2015-09" db="EMBL/GenBank/DDBJ databases">
        <title>Draft genome of the parasitic nematode Teladorsagia circumcincta isolate WARC Sus (inbred).</title>
        <authorList>
            <person name="Mitreva M."/>
        </authorList>
    </citation>
    <scope>NUCLEOTIDE SEQUENCE [LARGE SCALE GENOMIC DNA]</scope>
    <source>
        <strain evidence="2 3">S</strain>
    </source>
</reference>
<dbReference type="AlphaFoldDB" id="A0A2G9UZI9"/>
<dbReference type="Pfam" id="PF03437">
    <property type="entry name" value="BtpA"/>
    <property type="match status" value="1"/>
</dbReference>
<dbReference type="InterPro" id="IPR005137">
    <property type="entry name" value="BtpA"/>
</dbReference>
<dbReference type="PANTHER" id="PTHR21381:SF3">
    <property type="entry name" value="SGC REGION PROTEIN SGCQ-RELATED"/>
    <property type="match status" value="1"/>
</dbReference>
<evidence type="ECO:0000313" key="3">
    <source>
        <dbReference type="Proteomes" id="UP000230423"/>
    </source>
</evidence>
<dbReference type="InterPro" id="IPR011060">
    <property type="entry name" value="RibuloseP-bd_barrel"/>
</dbReference>
<evidence type="ECO:0000313" key="2">
    <source>
        <dbReference type="EMBL" id="PIO74940.1"/>
    </source>
</evidence>
<dbReference type="Proteomes" id="UP000230423">
    <property type="component" value="Unassembled WGS sequence"/>
</dbReference>
<dbReference type="OrthoDB" id="10045006at2759"/>
<dbReference type="SUPFAM" id="SSF51366">
    <property type="entry name" value="Ribulose-phoshate binding barrel"/>
    <property type="match status" value="1"/>
</dbReference>
<proteinExistence type="inferred from homology"/>
<name>A0A2G9UZI9_TELCI</name>